<keyword evidence="2" id="KW-1185">Reference proteome</keyword>
<gene>
    <name evidence="1" type="ORF">CO674_22015</name>
</gene>
<accession>A0ABX4JNE8</accession>
<proteinExistence type="predicted"/>
<comment type="caution">
    <text evidence="1">The sequence shown here is derived from an EMBL/GenBank/DDBJ whole genome shotgun (WGS) entry which is preliminary data.</text>
</comment>
<sequence length="116" mass="13268">MRDIAAAKDLKLKIHANMQALEAGQRVNTIEYALDILSMKTSLMGYRRRYLSSPLPQPPKVGPQIFSLHSLDRFGEAHEESVFSRYFCAMGESRYNQRLAKKSGPDQFRFKLMSSP</sequence>
<evidence type="ECO:0000313" key="1">
    <source>
        <dbReference type="EMBL" id="PDT21607.1"/>
    </source>
</evidence>
<protein>
    <submittedName>
        <fullName evidence="1">Uncharacterized protein</fullName>
    </submittedName>
</protein>
<organism evidence="1 2">
    <name type="scientific">Rhizobium hidalgonense</name>
    <dbReference type="NCBI Taxonomy" id="1538159"/>
    <lineage>
        <taxon>Bacteria</taxon>
        <taxon>Pseudomonadati</taxon>
        <taxon>Pseudomonadota</taxon>
        <taxon>Alphaproteobacteria</taxon>
        <taxon>Hyphomicrobiales</taxon>
        <taxon>Rhizobiaceae</taxon>
        <taxon>Rhizobium/Agrobacterium group</taxon>
        <taxon>Rhizobium</taxon>
    </lineage>
</organism>
<dbReference type="Proteomes" id="UP000219914">
    <property type="component" value="Unassembled WGS sequence"/>
</dbReference>
<name>A0ABX4JNE8_9HYPH</name>
<reference evidence="1 2" key="1">
    <citation type="submission" date="2017-09" db="EMBL/GenBank/DDBJ databases">
        <title>Comparative genomics of rhizobia isolated from Phaseolus vulgaris in China.</title>
        <authorList>
            <person name="Tong W."/>
        </authorList>
    </citation>
    <scope>NUCLEOTIDE SEQUENCE [LARGE SCALE GENOMIC DNA]</scope>
    <source>
        <strain evidence="1 2">FH14</strain>
    </source>
</reference>
<evidence type="ECO:0000313" key="2">
    <source>
        <dbReference type="Proteomes" id="UP000219914"/>
    </source>
</evidence>
<dbReference type="EMBL" id="NWSY01000017">
    <property type="protein sequence ID" value="PDT21607.1"/>
    <property type="molecule type" value="Genomic_DNA"/>
</dbReference>